<dbReference type="Gene3D" id="3.10.50.10">
    <property type="match status" value="1"/>
</dbReference>
<evidence type="ECO:0000313" key="5">
    <source>
        <dbReference type="EMBL" id="GGE55178.1"/>
    </source>
</evidence>
<dbReference type="SMART" id="SM00257">
    <property type="entry name" value="LysM"/>
    <property type="match status" value="2"/>
</dbReference>
<dbReference type="InterPro" id="IPR018392">
    <property type="entry name" value="LysM"/>
</dbReference>
<dbReference type="GO" id="GO:0070492">
    <property type="term" value="F:oligosaccharide binding"/>
    <property type="evidence" value="ECO:0007669"/>
    <property type="project" value="TreeGrafter"/>
</dbReference>
<name>A0A917AIQ4_9BACI</name>
<dbReference type="GO" id="GO:0005975">
    <property type="term" value="P:carbohydrate metabolic process"/>
    <property type="evidence" value="ECO:0007669"/>
    <property type="project" value="InterPro"/>
</dbReference>
<evidence type="ECO:0000256" key="1">
    <source>
        <dbReference type="ARBA" id="ARBA00022801"/>
    </source>
</evidence>
<dbReference type="EMBL" id="BMFK01000001">
    <property type="protein sequence ID" value="GGE55178.1"/>
    <property type="molecule type" value="Genomic_DNA"/>
</dbReference>
<protein>
    <submittedName>
        <fullName evidence="5">Glycosyl hydrolase</fullName>
    </submittedName>
</protein>
<keyword evidence="2" id="KW-0326">Glycosidase</keyword>
<dbReference type="SUPFAM" id="SSF51445">
    <property type="entry name" value="(Trans)glycosidases"/>
    <property type="match status" value="1"/>
</dbReference>
<evidence type="ECO:0000259" key="4">
    <source>
        <dbReference type="PROSITE" id="PS51910"/>
    </source>
</evidence>
<dbReference type="PROSITE" id="PS51782">
    <property type="entry name" value="LYSM"/>
    <property type="match status" value="2"/>
</dbReference>
<dbReference type="InterPro" id="IPR036779">
    <property type="entry name" value="LysM_dom_sf"/>
</dbReference>
<dbReference type="CDD" id="cd02874">
    <property type="entry name" value="GH18_CFLE_spore_hydrolase"/>
    <property type="match status" value="1"/>
</dbReference>
<accession>A0A917AIQ4</accession>
<evidence type="ECO:0000313" key="6">
    <source>
        <dbReference type="Proteomes" id="UP000605259"/>
    </source>
</evidence>
<dbReference type="SMART" id="SM00636">
    <property type="entry name" value="Glyco_18"/>
    <property type="match status" value="1"/>
</dbReference>
<feature type="domain" description="LysM" evidence="3">
    <location>
        <begin position="3"/>
        <end position="47"/>
    </location>
</feature>
<dbReference type="InterPro" id="IPR011583">
    <property type="entry name" value="Chitinase_II/V-like_cat"/>
</dbReference>
<dbReference type="PANTHER" id="PTHR46066">
    <property type="entry name" value="CHITINASE DOMAIN-CONTAINING PROTEIN 1 FAMILY MEMBER"/>
    <property type="match status" value="1"/>
</dbReference>
<dbReference type="GO" id="GO:0008061">
    <property type="term" value="F:chitin binding"/>
    <property type="evidence" value="ECO:0007669"/>
    <property type="project" value="InterPro"/>
</dbReference>
<dbReference type="PROSITE" id="PS51910">
    <property type="entry name" value="GH18_2"/>
    <property type="match status" value="1"/>
</dbReference>
<feature type="domain" description="GH18" evidence="4">
    <location>
        <begin position="104"/>
        <end position="428"/>
    </location>
</feature>
<dbReference type="InterPro" id="IPR017853">
    <property type="entry name" value="GH"/>
</dbReference>
<dbReference type="Gene3D" id="3.20.20.80">
    <property type="entry name" value="Glycosidases"/>
    <property type="match status" value="1"/>
</dbReference>
<reference evidence="5" key="1">
    <citation type="journal article" date="2014" name="Int. J. Syst. Evol. Microbiol.">
        <title>Complete genome sequence of Corynebacterium casei LMG S-19264T (=DSM 44701T), isolated from a smear-ripened cheese.</title>
        <authorList>
            <consortium name="US DOE Joint Genome Institute (JGI-PGF)"/>
            <person name="Walter F."/>
            <person name="Albersmeier A."/>
            <person name="Kalinowski J."/>
            <person name="Ruckert C."/>
        </authorList>
    </citation>
    <scope>NUCLEOTIDE SEQUENCE</scope>
    <source>
        <strain evidence="5">CGMCC 1.12698</strain>
    </source>
</reference>
<organism evidence="5 6">
    <name type="scientific">Priestia taiwanensis</name>
    <dbReference type="NCBI Taxonomy" id="1347902"/>
    <lineage>
        <taxon>Bacteria</taxon>
        <taxon>Bacillati</taxon>
        <taxon>Bacillota</taxon>
        <taxon>Bacilli</taxon>
        <taxon>Bacillales</taxon>
        <taxon>Bacillaceae</taxon>
        <taxon>Priestia</taxon>
    </lineage>
</organism>
<dbReference type="AlphaFoldDB" id="A0A917AIQ4"/>
<proteinExistence type="predicted"/>
<evidence type="ECO:0000259" key="3">
    <source>
        <dbReference type="PROSITE" id="PS51782"/>
    </source>
</evidence>
<dbReference type="SUPFAM" id="SSF54106">
    <property type="entry name" value="LysM domain"/>
    <property type="match status" value="2"/>
</dbReference>
<dbReference type="CDD" id="cd00118">
    <property type="entry name" value="LysM"/>
    <property type="match status" value="2"/>
</dbReference>
<gene>
    <name evidence="5" type="ORF">GCM10007140_01850</name>
</gene>
<dbReference type="PANTHER" id="PTHR46066:SF2">
    <property type="entry name" value="CHITINASE DOMAIN-CONTAINING PROTEIN 1"/>
    <property type="match status" value="1"/>
</dbReference>
<reference evidence="5" key="2">
    <citation type="submission" date="2020-09" db="EMBL/GenBank/DDBJ databases">
        <authorList>
            <person name="Sun Q."/>
            <person name="Zhou Y."/>
        </authorList>
    </citation>
    <scope>NUCLEOTIDE SEQUENCE</scope>
    <source>
        <strain evidence="5">CGMCC 1.12698</strain>
    </source>
</reference>
<dbReference type="InterPro" id="IPR029070">
    <property type="entry name" value="Chitinase_insertion_sf"/>
</dbReference>
<feature type="domain" description="LysM" evidence="3">
    <location>
        <begin position="52"/>
        <end position="96"/>
    </location>
</feature>
<dbReference type="InterPro" id="IPR001223">
    <property type="entry name" value="Glyco_hydro18_cat"/>
</dbReference>
<dbReference type="Pfam" id="PF00704">
    <property type="entry name" value="Glyco_hydro_18"/>
    <property type="match status" value="1"/>
</dbReference>
<keyword evidence="6" id="KW-1185">Reference proteome</keyword>
<evidence type="ECO:0000256" key="2">
    <source>
        <dbReference type="ARBA" id="ARBA00023295"/>
    </source>
</evidence>
<dbReference type="Gene3D" id="3.10.350.10">
    <property type="entry name" value="LysM domain"/>
    <property type="match status" value="2"/>
</dbReference>
<keyword evidence="1 5" id="KW-0378">Hydrolase</keyword>
<dbReference type="GO" id="GO:0012505">
    <property type="term" value="C:endomembrane system"/>
    <property type="evidence" value="ECO:0007669"/>
    <property type="project" value="TreeGrafter"/>
</dbReference>
<dbReference type="Proteomes" id="UP000605259">
    <property type="component" value="Unassembled WGS sequence"/>
</dbReference>
<dbReference type="InterPro" id="IPR041704">
    <property type="entry name" value="CFLE_GH18"/>
</dbReference>
<dbReference type="Pfam" id="PF01476">
    <property type="entry name" value="LysM"/>
    <property type="match status" value="2"/>
</dbReference>
<dbReference type="GO" id="GO:0016798">
    <property type="term" value="F:hydrolase activity, acting on glycosyl bonds"/>
    <property type="evidence" value="ECO:0007669"/>
    <property type="project" value="UniProtKB-KW"/>
</dbReference>
<dbReference type="RefSeq" id="WP_188386582.1">
    <property type="nucleotide sequence ID" value="NZ_BMFK01000001.1"/>
</dbReference>
<sequence length="428" mass="47594">MIQTVVVSKGETINSVAQKYGTSAQSVRSLNELDPGTSLVEGQTLVVNTPDNRYYVQPGDSLYKISQTYNISLQQLASANGLSPNSQLNIGQRLYVPVGQKRSIESVGYLQPTSDPISQALLNAARDNSRDLTYIAPFSFEMKRDGTLKEPPIEPVIPIAEQNRVVPMLVVTNIENGSFSRSLATSVLSSAAVQDKLITNIIQTARKYNMGDVNFDLENLAPSDRYPYNAFLRKVKARLPEGFMLSTTLAPKTTSTQTGTHAAQDYKAHGEIVDFVVIMTYDWGWQGGPPRAVSPIGPVRDVIKYAKTQMPARKILLGQNLYGFDWTLPFKPGNPPAKALSAKGAVDLARQNNVAIKYDSKEQAPTFKYYDAQGRQHEVWFEDARSVQQKFNLIKSEGLRGISYWKLGLPFPQNWVLLRNNFNIAKLR</sequence>
<comment type="caution">
    <text evidence="5">The sequence shown here is derived from an EMBL/GenBank/DDBJ whole genome shotgun (WGS) entry which is preliminary data.</text>
</comment>